<reference evidence="2" key="1">
    <citation type="journal article" date="2019" name="Sci. Rep.">
        <title>Draft genome of Tanacetum cinerariifolium, the natural source of mosquito coil.</title>
        <authorList>
            <person name="Yamashiro T."/>
            <person name="Shiraishi A."/>
            <person name="Satake H."/>
            <person name="Nakayama K."/>
        </authorList>
    </citation>
    <scope>NUCLEOTIDE SEQUENCE</scope>
</reference>
<comment type="caution">
    <text evidence="2">The sequence shown here is derived from an EMBL/GenBank/DDBJ whole genome shotgun (WGS) entry which is preliminary data.</text>
</comment>
<feature type="non-terminal residue" evidence="2">
    <location>
        <position position="98"/>
    </location>
</feature>
<name>A0A699KEY9_TANCI</name>
<accession>A0A699KEY9</accession>
<evidence type="ECO:0000313" key="2">
    <source>
        <dbReference type="EMBL" id="GFA84758.1"/>
    </source>
</evidence>
<dbReference type="AlphaFoldDB" id="A0A699KEY9"/>
<organism evidence="2">
    <name type="scientific">Tanacetum cinerariifolium</name>
    <name type="common">Dalmatian daisy</name>
    <name type="synonym">Chrysanthemum cinerariifolium</name>
    <dbReference type="NCBI Taxonomy" id="118510"/>
    <lineage>
        <taxon>Eukaryota</taxon>
        <taxon>Viridiplantae</taxon>
        <taxon>Streptophyta</taxon>
        <taxon>Embryophyta</taxon>
        <taxon>Tracheophyta</taxon>
        <taxon>Spermatophyta</taxon>
        <taxon>Magnoliopsida</taxon>
        <taxon>eudicotyledons</taxon>
        <taxon>Gunneridae</taxon>
        <taxon>Pentapetalae</taxon>
        <taxon>asterids</taxon>
        <taxon>campanulids</taxon>
        <taxon>Asterales</taxon>
        <taxon>Asteraceae</taxon>
        <taxon>Asteroideae</taxon>
        <taxon>Anthemideae</taxon>
        <taxon>Anthemidinae</taxon>
        <taxon>Tanacetum</taxon>
    </lineage>
</organism>
<feature type="region of interest" description="Disordered" evidence="1">
    <location>
        <begin position="1"/>
        <end position="20"/>
    </location>
</feature>
<feature type="region of interest" description="Disordered" evidence="1">
    <location>
        <begin position="47"/>
        <end position="69"/>
    </location>
</feature>
<feature type="compositionally biased region" description="Low complexity" evidence="1">
    <location>
        <begin position="1"/>
        <end position="13"/>
    </location>
</feature>
<dbReference type="EMBL" id="BKCJ010499636">
    <property type="protein sequence ID" value="GFA84758.1"/>
    <property type="molecule type" value="Genomic_DNA"/>
</dbReference>
<proteinExistence type="predicted"/>
<evidence type="ECO:0000256" key="1">
    <source>
        <dbReference type="SAM" id="MobiDB-lite"/>
    </source>
</evidence>
<sequence length="98" mass="10911">MSSSTVTYTSISSDYEEPSDVSSLGFVVYGYDGLPMHPVDPYVEAALQAPRQAPPSPDYVSGPEYPPFLDFVPDPEEPEQALLYLNYVPEPEYPEYLV</sequence>
<protein>
    <submittedName>
        <fullName evidence="2">Uncharacterized protein</fullName>
    </submittedName>
</protein>
<gene>
    <name evidence="2" type="ORF">Tci_656730</name>
</gene>